<reference evidence="1" key="1">
    <citation type="journal article" date="2014" name="Front. Microbiol.">
        <title>High frequency of phylogenetically diverse reductive dehalogenase-homologous genes in deep subseafloor sedimentary metagenomes.</title>
        <authorList>
            <person name="Kawai M."/>
            <person name="Futagami T."/>
            <person name="Toyoda A."/>
            <person name="Takaki Y."/>
            <person name="Nishi S."/>
            <person name="Hori S."/>
            <person name="Arai W."/>
            <person name="Tsubouchi T."/>
            <person name="Morono Y."/>
            <person name="Uchiyama I."/>
            <person name="Ito T."/>
            <person name="Fujiyama A."/>
            <person name="Inagaki F."/>
            <person name="Takami H."/>
        </authorList>
    </citation>
    <scope>NUCLEOTIDE SEQUENCE</scope>
    <source>
        <strain evidence="1">Expedition CK06-06</strain>
    </source>
</reference>
<name>X0RFF4_9ZZZZ</name>
<comment type="caution">
    <text evidence="1">The sequence shown here is derived from an EMBL/GenBank/DDBJ whole genome shotgun (WGS) entry which is preliminary data.</text>
</comment>
<gene>
    <name evidence="1" type="ORF">S01H1_16752</name>
</gene>
<dbReference type="AlphaFoldDB" id="X0RFF4"/>
<evidence type="ECO:0000313" key="1">
    <source>
        <dbReference type="EMBL" id="GAF67473.1"/>
    </source>
</evidence>
<accession>X0RFF4</accession>
<organism evidence="1">
    <name type="scientific">marine sediment metagenome</name>
    <dbReference type="NCBI Taxonomy" id="412755"/>
    <lineage>
        <taxon>unclassified sequences</taxon>
        <taxon>metagenomes</taxon>
        <taxon>ecological metagenomes</taxon>
    </lineage>
</organism>
<sequence length="83" mass="9497">MSDYSLVKTTPEYYLVETAVKNLKVGDYTQSPTTLKYTNQILSITNLGKNDFKFVFFKIICSQNPEIAIYVDGDIKVLVRHLT</sequence>
<dbReference type="EMBL" id="BARS01008830">
    <property type="protein sequence ID" value="GAF67473.1"/>
    <property type="molecule type" value="Genomic_DNA"/>
</dbReference>
<proteinExistence type="predicted"/>
<protein>
    <submittedName>
        <fullName evidence="1">Uncharacterized protein</fullName>
    </submittedName>
</protein>